<dbReference type="InterPro" id="IPR009921">
    <property type="entry name" value="YehS-like"/>
</dbReference>
<reference evidence="1 2" key="1">
    <citation type="submission" date="2018-08" db="EMBL/GenBank/DDBJ databases">
        <title>A genome reference for cultivated species of the human gut microbiota.</title>
        <authorList>
            <person name="Zou Y."/>
            <person name="Xue W."/>
            <person name="Luo G."/>
        </authorList>
    </citation>
    <scope>NUCLEOTIDE SEQUENCE [LARGE SCALE GENOMIC DNA]</scope>
    <source>
        <strain evidence="1 2">AM25-1</strain>
    </source>
</reference>
<name>A0A414PPP2_FUSMR</name>
<accession>A0A414PPP2</accession>
<protein>
    <submittedName>
        <fullName evidence="1">DUF1456 family protein</fullName>
    </submittedName>
</protein>
<gene>
    <name evidence="1" type="ORF">DW663_10625</name>
</gene>
<dbReference type="PANTHER" id="PTHR37805">
    <property type="entry name" value="CYTOPLASMIC PROTEIN-RELATED"/>
    <property type="match status" value="1"/>
</dbReference>
<dbReference type="Proteomes" id="UP000284676">
    <property type="component" value="Unassembled WGS sequence"/>
</dbReference>
<sequence length="158" mass="18456">MVNNDILRRVRYALNIKDRTMLDIFKYGENPITHEELLNLLKREGEEDFLKCSNKVLEAFLDGLIILKRGKQEPKDGKEYTPVKITKNNINNIILKKLKIALSLKSDDMLQIFKLAGLELSSSELSAVFRKEDHKNYRECGDKYIRNFLKGLTIYYRG</sequence>
<dbReference type="Pfam" id="PF07308">
    <property type="entry name" value="DUF1456"/>
    <property type="match status" value="2"/>
</dbReference>
<comment type="caution">
    <text evidence="1">The sequence shown here is derived from an EMBL/GenBank/DDBJ whole genome shotgun (WGS) entry which is preliminary data.</text>
</comment>
<evidence type="ECO:0000313" key="2">
    <source>
        <dbReference type="Proteomes" id="UP000284676"/>
    </source>
</evidence>
<dbReference type="PANTHER" id="PTHR37805:SF1">
    <property type="entry name" value="CYTOPLASMIC PROTEIN"/>
    <property type="match status" value="1"/>
</dbReference>
<evidence type="ECO:0000313" key="1">
    <source>
        <dbReference type="EMBL" id="RHF70498.1"/>
    </source>
</evidence>
<proteinExistence type="predicted"/>
<dbReference type="AlphaFoldDB" id="A0A414PPP2"/>
<dbReference type="EMBL" id="QRHL01000025">
    <property type="protein sequence ID" value="RHF70498.1"/>
    <property type="molecule type" value="Genomic_DNA"/>
</dbReference>
<organism evidence="1 2">
    <name type="scientific">Fusobacterium mortiferum</name>
    <dbReference type="NCBI Taxonomy" id="850"/>
    <lineage>
        <taxon>Bacteria</taxon>
        <taxon>Fusobacteriati</taxon>
        <taxon>Fusobacteriota</taxon>
        <taxon>Fusobacteriia</taxon>
        <taxon>Fusobacteriales</taxon>
        <taxon>Fusobacteriaceae</taxon>
        <taxon>Fusobacterium</taxon>
    </lineage>
</organism>
<dbReference type="RefSeq" id="WP_117709075.1">
    <property type="nucleotide sequence ID" value="NZ_CAEUHP010000001.1"/>
</dbReference>